<dbReference type="RefSeq" id="WP_119534672.1">
    <property type="nucleotide sequence ID" value="NZ_NRJF01000098.1"/>
</dbReference>
<name>A0A3A1YGR6_9GAMM</name>
<dbReference type="AlphaFoldDB" id="A0A3A1YGR6"/>
<comment type="caution">
    <text evidence="1">The sequence shown here is derived from an EMBL/GenBank/DDBJ whole genome shotgun (WGS) entry which is preliminary data.</text>
</comment>
<sequence>MSKVKFYQGFDLFSFDALALEVDAKDQEAFKQFLQLREQQFQKYIQENPIFFGMDASDPTYKKARLRYLGTLLSIQELIELKFKE</sequence>
<dbReference type="EMBL" id="NRJF01000098">
    <property type="protein sequence ID" value="RIY35227.1"/>
    <property type="molecule type" value="Genomic_DNA"/>
</dbReference>
<dbReference type="Proteomes" id="UP000265964">
    <property type="component" value="Unassembled WGS sequence"/>
</dbReference>
<organism evidence="1 2">
    <name type="scientific">Psittacicella gerlachiana</name>
    <dbReference type="NCBI Taxonomy" id="2028574"/>
    <lineage>
        <taxon>Bacteria</taxon>
        <taxon>Pseudomonadati</taxon>
        <taxon>Pseudomonadota</taxon>
        <taxon>Gammaproteobacteria</taxon>
        <taxon>Pasteurellales</taxon>
        <taxon>Psittacicellaceae</taxon>
        <taxon>Psittacicella</taxon>
    </lineage>
</organism>
<evidence type="ECO:0000313" key="1">
    <source>
        <dbReference type="EMBL" id="RIY35227.1"/>
    </source>
</evidence>
<evidence type="ECO:0000313" key="2">
    <source>
        <dbReference type="Proteomes" id="UP000265964"/>
    </source>
</evidence>
<dbReference type="OrthoDB" id="9923097at2"/>
<reference evidence="1 2" key="1">
    <citation type="submission" date="2017-08" db="EMBL/GenBank/DDBJ databases">
        <title>Reclassification of Bisgaard taxon 37 and 44.</title>
        <authorList>
            <person name="Christensen H."/>
        </authorList>
    </citation>
    <scope>NUCLEOTIDE SEQUENCE [LARGE SCALE GENOMIC DNA]</scope>
    <source>
        <strain evidence="1 2">EEAB3T1</strain>
    </source>
</reference>
<proteinExistence type="predicted"/>
<accession>A0A3A1YGR6</accession>
<gene>
    <name evidence="1" type="ORF">CKF59_03915</name>
</gene>
<protein>
    <submittedName>
        <fullName evidence="1">Uncharacterized protein</fullName>
    </submittedName>
</protein>
<keyword evidence="2" id="KW-1185">Reference proteome</keyword>